<evidence type="ECO:0000313" key="2">
    <source>
        <dbReference type="Proteomes" id="UP000018922"/>
    </source>
</evidence>
<evidence type="ECO:0000313" key="1">
    <source>
        <dbReference type="EMBL" id="CDK99505.1"/>
    </source>
</evidence>
<name>V6F1U8_MAGGM</name>
<dbReference type="KEGG" id="mgy:MGMSRv2__2290"/>
<gene>
    <name evidence="1" type="ordered locus">MGMSRv2__2290</name>
</gene>
<dbReference type="Proteomes" id="UP000018922">
    <property type="component" value="Chromosome I"/>
</dbReference>
<dbReference type="HOGENOM" id="CLU_1207804_0_0_5"/>
<reference evidence="1 2" key="1">
    <citation type="journal article" date="2014" name="Genome Announc.">
        <title>Complete genome sequence of Magnetospirillum gryphiswaldense MSR-1.</title>
        <authorList>
            <person name="Wang X."/>
            <person name="Wang Q."/>
            <person name="Zhang W."/>
            <person name="Wang Y."/>
            <person name="Li L."/>
            <person name="Wen T."/>
            <person name="Zhang T."/>
            <person name="Zhang Y."/>
            <person name="Xu J."/>
            <person name="Hu J."/>
            <person name="Li S."/>
            <person name="Liu L."/>
            <person name="Liu J."/>
            <person name="Jiang W."/>
            <person name="Tian J."/>
            <person name="Li Y."/>
            <person name="Schuler D."/>
            <person name="Wang L."/>
            <person name="Li J."/>
        </authorList>
    </citation>
    <scope>NUCLEOTIDE SEQUENCE [LARGE SCALE GENOMIC DNA]</scope>
    <source>
        <strain evidence="2">DSM 6361 / JCM 21280 / NBRC 15271 / MSR-1</strain>
    </source>
</reference>
<dbReference type="eggNOG" id="ENOG50322EE">
    <property type="taxonomic scope" value="Bacteria"/>
</dbReference>
<protein>
    <submittedName>
        <fullName evidence="1">Uncharacterized protein</fullName>
    </submittedName>
</protein>
<accession>V6F1U8</accession>
<organism evidence="1 2">
    <name type="scientific">Magnetospirillum gryphiswaldense (strain DSM 6361 / JCM 21280 / NBRC 15271 / MSR-1)</name>
    <dbReference type="NCBI Taxonomy" id="431944"/>
    <lineage>
        <taxon>Bacteria</taxon>
        <taxon>Pseudomonadati</taxon>
        <taxon>Pseudomonadota</taxon>
        <taxon>Alphaproteobacteria</taxon>
        <taxon>Rhodospirillales</taxon>
        <taxon>Rhodospirillaceae</taxon>
        <taxon>Magnetospirillum</taxon>
    </lineage>
</organism>
<keyword evidence="2" id="KW-1185">Reference proteome</keyword>
<proteinExistence type="predicted"/>
<sequence>MRGWSPMVGIEKDYYALEEVEERWAVPQRDLAYLAENGLLKVSVRLYGVRVELGSYEHTDDGQCFSIPEEYVWFQGLRDLRPHDVYKLFHEGEVHVQHFDAPPEQYCDVLHPEDGIVIKKEELVIRREERDRAESKHGLGGTPRSTESVFSHRNDFSEVTLGDRTYTLCTIQAKVVRILHDAATTASPWRYGKLVLAEAGSSCTRMADLFKTQPEWRKLIQSDQRGKYRINIKFS</sequence>
<dbReference type="STRING" id="1430440.MGMSRv2__2290"/>
<dbReference type="EMBL" id="HG794546">
    <property type="protein sequence ID" value="CDK99505.1"/>
    <property type="molecule type" value="Genomic_DNA"/>
</dbReference>
<dbReference type="AlphaFoldDB" id="V6F1U8"/>